<comment type="caution">
    <text evidence="2">The sequence shown here is derived from an EMBL/GenBank/DDBJ whole genome shotgun (WGS) entry which is preliminary data.</text>
</comment>
<sequence>MERYPLDNFLFTVKPANRRTHDHLHTLSEFLNIPTSIVTRPVDARPIPIGSRYSFRRLRDAMEAELGRNGRGFEFIVPSPSQAALRFQVYDEASFSRFVSVLEANVSKKKLHLASPTSEAQLIPLDSRNSPTLEATAATPVAPSVAPNAQEPVSAFIHPGNRHGRSIHPFLGVVPRQVRSGHKLTDTLSQQAREEDTAPQGQGPGAPETIVIDDDEDSNREADGILGYLRKQNLISGPKARAFAWTFNIADVERIDMSTTWAVPGMKSPASMAQCAFIYELCRRLRADASLQGIYNADGIGCGKTFTTLMLLVLKRLARLTRQHINDHPEEHYSTGAKSLAAGGRCAFTHRIGISCVCEKKSILAVLLDRLPDSYSVVTAPAAILSVWSDHYNHFVKSAFDEPEFPFCGERVMHGYVWNEKTSLFPLGSSPTLAYESFLVQPEVPHTTKSRPRRVNKAPDSDRWSMDELSAALASAP</sequence>
<evidence type="ECO:0000256" key="1">
    <source>
        <dbReference type="SAM" id="MobiDB-lite"/>
    </source>
</evidence>
<dbReference type="AlphaFoldDB" id="A0A0N0V542"/>
<dbReference type="EMBL" id="JXCE01000530">
    <property type="protein sequence ID" value="KPA36861.1"/>
    <property type="molecule type" value="Genomic_DNA"/>
</dbReference>
<protein>
    <recommendedName>
        <fullName evidence="4">SNF2 N-terminal domain-containing protein</fullName>
    </recommendedName>
</protein>
<keyword evidence="3" id="KW-1185">Reference proteome</keyword>
<dbReference type="Proteomes" id="UP000037904">
    <property type="component" value="Unassembled WGS sequence"/>
</dbReference>
<reference evidence="2 3" key="1">
    <citation type="submission" date="2015-04" db="EMBL/GenBank/DDBJ databases">
        <title>The draft genome sequence of Fusarium langsethiae, a T-2/HT-2 mycotoxin producer.</title>
        <authorList>
            <person name="Lysoe E."/>
            <person name="Divon H.H."/>
            <person name="Terzi V."/>
            <person name="Orru L."/>
            <person name="Lamontanara A."/>
            <person name="Kolseth A.-K."/>
            <person name="Frandsen R.J."/>
            <person name="Nielsen K."/>
            <person name="Thrane U."/>
        </authorList>
    </citation>
    <scope>NUCLEOTIDE SEQUENCE [LARGE SCALE GENOMIC DNA]</scope>
    <source>
        <strain evidence="2 3">Fl201059</strain>
    </source>
</reference>
<evidence type="ECO:0000313" key="2">
    <source>
        <dbReference type="EMBL" id="KPA36861.1"/>
    </source>
</evidence>
<feature type="region of interest" description="Disordered" evidence="1">
    <location>
        <begin position="445"/>
        <end position="464"/>
    </location>
</feature>
<name>A0A0N0V542_FUSLA</name>
<organism evidence="2 3">
    <name type="scientific">Fusarium langsethiae</name>
    <dbReference type="NCBI Taxonomy" id="179993"/>
    <lineage>
        <taxon>Eukaryota</taxon>
        <taxon>Fungi</taxon>
        <taxon>Dikarya</taxon>
        <taxon>Ascomycota</taxon>
        <taxon>Pezizomycotina</taxon>
        <taxon>Sordariomycetes</taxon>
        <taxon>Hypocreomycetidae</taxon>
        <taxon>Hypocreales</taxon>
        <taxon>Nectriaceae</taxon>
        <taxon>Fusarium</taxon>
    </lineage>
</organism>
<accession>A0A0N0V542</accession>
<feature type="region of interest" description="Disordered" evidence="1">
    <location>
        <begin position="188"/>
        <end position="217"/>
    </location>
</feature>
<proteinExistence type="predicted"/>
<evidence type="ECO:0008006" key="4">
    <source>
        <dbReference type="Google" id="ProtNLM"/>
    </source>
</evidence>
<evidence type="ECO:0000313" key="3">
    <source>
        <dbReference type="Proteomes" id="UP000037904"/>
    </source>
</evidence>
<feature type="non-terminal residue" evidence="2">
    <location>
        <position position="477"/>
    </location>
</feature>
<gene>
    <name evidence="2" type="ORF">FLAG1_10344</name>
</gene>